<keyword evidence="3" id="KW-0456">Lyase</keyword>
<keyword evidence="5" id="KW-1185">Reference proteome</keyword>
<dbReference type="AlphaFoldDB" id="A0A7J5ZTU8"/>
<organism evidence="4 5">
    <name type="scientific">Ameiurus melas</name>
    <name type="common">Black bullhead</name>
    <name type="synonym">Silurus melas</name>
    <dbReference type="NCBI Taxonomy" id="219545"/>
    <lineage>
        <taxon>Eukaryota</taxon>
        <taxon>Metazoa</taxon>
        <taxon>Chordata</taxon>
        <taxon>Craniata</taxon>
        <taxon>Vertebrata</taxon>
        <taxon>Euteleostomi</taxon>
        <taxon>Actinopterygii</taxon>
        <taxon>Neopterygii</taxon>
        <taxon>Teleostei</taxon>
        <taxon>Ostariophysi</taxon>
        <taxon>Siluriformes</taxon>
        <taxon>Ictaluridae</taxon>
        <taxon>Ameiurus</taxon>
    </lineage>
</organism>
<dbReference type="GO" id="GO:0005737">
    <property type="term" value="C:cytoplasm"/>
    <property type="evidence" value="ECO:0007669"/>
    <property type="project" value="TreeGrafter"/>
</dbReference>
<sequence>MDFNVDRILNLGLSRSELYRVLSSEGIRAAEVKTGVLLYLCIKEYTTPLPETRSAILAACIHAAGGYVLHHTGDAILAEWVEENVQMSDTKSHVARCLFTILKVYMIELISYLDMQPIKIALSVGEFTKIRLGAEENQVCAVIGPAVEEIRSAQALLEHGVIVLCPEAWRLCNRQNLTVENIKNKEIVKLRQLQWRMHQEIISVDYPYCYKTHIHMTRTEQRKMSVHDLIFSWRHSIRIHKKKNPITYLLTNKERETFIHEFMIQTAQDKIHENRQREAANPGLSEIWPTTIMFVYLQFVLTRTDLRFGHQEVSETIAEQMFRCRGKICNVFFSEDGCIFVCAVGLPGDTRPDKTTRALKAAVWIHETCCKQIDSVSSVSIGVATGRVKYQFEKSPLRECCRVYGEKVHKAAELSRNNPGIVSCDELTKHYSLLPLSIFQSPTCFSLEFGQVYSRDYPMRDLEHEFSPGKMNSRRLAFANMQTMLAEEQKVVKCASVIGHFNNNNFNFELLKDTLPGMNEQELIILLRSLFRAGIFKCASEPRKVLSTKTCYCKNSCEGKRL</sequence>
<dbReference type="Gene3D" id="3.30.70.1230">
    <property type="entry name" value="Nucleotide cyclase"/>
    <property type="match status" value="2"/>
</dbReference>
<gene>
    <name evidence="4" type="ORF">AMELA_G00257860</name>
</gene>
<protein>
    <recommendedName>
        <fullName evidence="6">Adenylate cyclase type 10</fullName>
    </recommendedName>
</protein>
<evidence type="ECO:0000313" key="5">
    <source>
        <dbReference type="Proteomes" id="UP000593565"/>
    </source>
</evidence>
<dbReference type="Proteomes" id="UP000593565">
    <property type="component" value="Unassembled WGS sequence"/>
</dbReference>
<dbReference type="InterPro" id="IPR029787">
    <property type="entry name" value="Nucleotide_cyclase"/>
</dbReference>
<dbReference type="PANTHER" id="PTHR16305:SF28">
    <property type="entry name" value="GUANYLATE CYCLASE DOMAIN-CONTAINING PROTEIN"/>
    <property type="match status" value="1"/>
</dbReference>
<name>A0A7J5ZTU8_AMEME</name>
<evidence type="ECO:0000256" key="1">
    <source>
        <dbReference type="ARBA" id="ARBA00022741"/>
    </source>
</evidence>
<evidence type="ECO:0000313" key="4">
    <source>
        <dbReference type="EMBL" id="KAF4073351.1"/>
    </source>
</evidence>
<dbReference type="PANTHER" id="PTHR16305">
    <property type="entry name" value="TESTICULAR SOLUBLE ADENYLYL CYCLASE"/>
    <property type="match status" value="1"/>
</dbReference>
<evidence type="ECO:0000256" key="2">
    <source>
        <dbReference type="ARBA" id="ARBA00022840"/>
    </source>
</evidence>
<dbReference type="GO" id="GO:0005524">
    <property type="term" value="F:ATP binding"/>
    <property type="evidence" value="ECO:0007669"/>
    <property type="project" value="UniProtKB-KW"/>
</dbReference>
<dbReference type="GO" id="GO:0004016">
    <property type="term" value="F:adenylate cyclase activity"/>
    <property type="evidence" value="ECO:0007669"/>
    <property type="project" value="TreeGrafter"/>
</dbReference>
<evidence type="ECO:0008006" key="6">
    <source>
        <dbReference type="Google" id="ProtNLM"/>
    </source>
</evidence>
<dbReference type="SUPFAM" id="SSF55073">
    <property type="entry name" value="Nucleotide cyclase"/>
    <property type="match status" value="1"/>
</dbReference>
<dbReference type="EMBL" id="JAAGNN010000024">
    <property type="protein sequence ID" value="KAF4073351.1"/>
    <property type="molecule type" value="Genomic_DNA"/>
</dbReference>
<reference evidence="4 5" key="1">
    <citation type="submission" date="2020-02" db="EMBL/GenBank/DDBJ databases">
        <title>A chromosome-scale genome assembly of the black bullhead catfish (Ameiurus melas).</title>
        <authorList>
            <person name="Wen M."/>
            <person name="Zham M."/>
            <person name="Cabau C."/>
            <person name="Klopp C."/>
            <person name="Donnadieu C."/>
            <person name="Roques C."/>
            <person name="Bouchez O."/>
            <person name="Lampietro C."/>
            <person name="Jouanno E."/>
            <person name="Herpin A."/>
            <person name="Louis A."/>
            <person name="Berthelot C."/>
            <person name="Parey E."/>
            <person name="Roest-Crollius H."/>
            <person name="Braasch I."/>
            <person name="Postlethwait J."/>
            <person name="Robinson-Rechavi M."/>
            <person name="Echchiki A."/>
            <person name="Begum T."/>
            <person name="Montfort J."/>
            <person name="Schartl M."/>
            <person name="Bobe J."/>
            <person name="Guiguen Y."/>
        </authorList>
    </citation>
    <scope>NUCLEOTIDE SEQUENCE [LARGE SCALE GENOMIC DNA]</scope>
    <source>
        <strain evidence="4">M_S1</strain>
        <tissue evidence="4">Blood</tissue>
    </source>
</reference>
<keyword evidence="2" id="KW-0067">ATP-binding</keyword>
<comment type="caution">
    <text evidence="4">The sequence shown here is derived from an EMBL/GenBank/DDBJ whole genome shotgun (WGS) entry which is preliminary data.</text>
</comment>
<proteinExistence type="predicted"/>
<evidence type="ECO:0000256" key="3">
    <source>
        <dbReference type="ARBA" id="ARBA00023239"/>
    </source>
</evidence>
<keyword evidence="1" id="KW-0547">Nucleotide-binding</keyword>
<accession>A0A7J5ZTU8</accession>